<evidence type="ECO:0000313" key="1">
    <source>
        <dbReference type="EMBL" id="KAK9721828.1"/>
    </source>
</evidence>
<accession>A0AAW1KM85</accession>
<proteinExistence type="predicted"/>
<sequence length="165" mass="19720">MPLIKTHDYGFMASQTMHDDRITLPDRSLSPNSGALFGKSEIFDGRENRNERSTNYKSDCNSYINYYIDINIMVNIKLICICFVLFCMQFEGECISWWGLFYKIFNPRWYGRWFPYKDGENDNNPIVNYSYLAPVEYNKNLEEDMITNPDKYDSAHQHHHHHHER</sequence>
<organism evidence="1 2">
    <name type="scientific">Popillia japonica</name>
    <name type="common">Japanese beetle</name>
    <dbReference type="NCBI Taxonomy" id="7064"/>
    <lineage>
        <taxon>Eukaryota</taxon>
        <taxon>Metazoa</taxon>
        <taxon>Ecdysozoa</taxon>
        <taxon>Arthropoda</taxon>
        <taxon>Hexapoda</taxon>
        <taxon>Insecta</taxon>
        <taxon>Pterygota</taxon>
        <taxon>Neoptera</taxon>
        <taxon>Endopterygota</taxon>
        <taxon>Coleoptera</taxon>
        <taxon>Polyphaga</taxon>
        <taxon>Scarabaeiformia</taxon>
        <taxon>Scarabaeidae</taxon>
        <taxon>Rutelinae</taxon>
        <taxon>Popillia</taxon>
    </lineage>
</organism>
<comment type="caution">
    <text evidence="1">The sequence shown here is derived from an EMBL/GenBank/DDBJ whole genome shotgun (WGS) entry which is preliminary data.</text>
</comment>
<evidence type="ECO:0000313" key="2">
    <source>
        <dbReference type="Proteomes" id="UP001458880"/>
    </source>
</evidence>
<gene>
    <name evidence="1" type="ORF">QE152_g19996</name>
</gene>
<dbReference type="AlphaFoldDB" id="A0AAW1KM85"/>
<keyword evidence="2" id="KW-1185">Reference proteome</keyword>
<protein>
    <submittedName>
        <fullName evidence="1">Uncharacterized protein</fullName>
    </submittedName>
</protein>
<dbReference type="Proteomes" id="UP001458880">
    <property type="component" value="Unassembled WGS sequence"/>
</dbReference>
<reference evidence="1 2" key="1">
    <citation type="journal article" date="2024" name="BMC Genomics">
        <title>De novo assembly and annotation of Popillia japonica's genome with initial clues to its potential as an invasive pest.</title>
        <authorList>
            <person name="Cucini C."/>
            <person name="Boschi S."/>
            <person name="Funari R."/>
            <person name="Cardaioli E."/>
            <person name="Iannotti N."/>
            <person name="Marturano G."/>
            <person name="Paoli F."/>
            <person name="Bruttini M."/>
            <person name="Carapelli A."/>
            <person name="Frati F."/>
            <person name="Nardi F."/>
        </authorList>
    </citation>
    <scope>NUCLEOTIDE SEQUENCE [LARGE SCALE GENOMIC DNA]</scope>
    <source>
        <strain evidence="1">DMR45628</strain>
    </source>
</reference>
<name>A0AAW1KM85_POPJA</name>
<dbReference type="EMBL" id="JASPKY010000194">
    <property type="protein sequence ID" value="KAK9721828.1"/>
    <property type="molecule type" value="Genomic_DNA"/>
</dbReference>